<dbReference type="GO" id="GO:0005829">
    <property type="term" value="C:cytosol"/>
    <property type="evidence" value="ECO:0007669"/>
    <property type="project" value="TreeGrafter"/>
</dbReference>
<evidence type="ECO:0000256" key="3">
    <source>
        <dbReference type="ARBA" id="ARBA00023235"/>
    </source>
</evidence>
<dbReference type="KEGG" id="maer:DAI18_12650"/>
<feature type="domain" description="Alanine racemase N-terminal" evidence="4">
    <location>
        <begin position="10"/>
        <end position="227"/>
    </location>
</feature>
<proteinExistence type="predicted"/>
<dbReference type="STRING" id="1122240.GCA_000620105_01767"/>
<dbReference type="RefSeq" id="WP_028500613.1">
    <property type="nucleotide sequence ID" value="NZ_CP028519.1"/>
</dbReference>
<dbReference type="PANTHER" id="PTHR30511">
    <property type="entry name" value="ALANINE RACEMASE"/>
    <property type="match status" value="1"/>
</dbReference>
<dbReference type="Pfam" id="PF01168">
    <property type="entry name" value="Ala_racemase_N"/>
    <property type="match status" value="1"/>
</dbReference>
<evidence type="ECO:0000259" key="4">
    <source>
        <dbReference type="Pfam" id="PF01168"/>
    </source>
</evidence>
<organism evidence="5 6">
    <name type="scientific">Microvirgula aerodenitrificans</name>
    <dbReference type="NCBI Taxonomy" id="57480"/>
    <lineage>
        <taxon>Bacteria</taxon>
        <taxon>Pseudomonadati</taxon>
        <taxon>Pseudomonadota</taxon>
        <taxon>Betaproteobacteria</taxon>
        <taxon>Neisseriales</taxon>
        <taxon>Aquaspirillaceae</taxon>
        <taxon>Microvirgula</taxon>
    </lineage>
</organism>
<evidence type="ECO:0000256" key="2">
    <source>
        <dbReference type="ARBA" id="ARBA00022898"/>
    </source>
</evidence>
<reference evidence="5 6" key="1">
    <citation type="submission" date="2018-04" db="EMBL/GenBank/DDBJ databases">
        <title>Denitrifier Microvirgula.</title>
        <authorList>
            <person name="Anderson E."/>
            <person name="Jang J."/>
            <person name="Ishii S."/>
        </authorList>
    </citation>
    <scope>NUCLEOTIDE SEQUENCE [LARGE SCALE GENOMIC DNA]</scope>
    <source>
        <strain evidence="5 6">BE2.4</strain>
    </source>
</reference>
<sequence>MSQTFPCLFVDLAVIRNNAQAMVSLCRDHGITPVGITKLARGACEVAQAFIDGGIKTVGDSRIGNLENMAGMPVEKMLLRIPQVSRAVDVVTYADISLNSEPRTVRALSAAAAALNRTHKVIVMHDLGDLREGCFRAEDTVALAKLVLDLPNLELEGVGANLACYGGVEPTTENQQTLVDIGRRIERELGVRLHTVSGASSAGLPLLLRGGMPAGVTQLRLGASLLMGIGLNDDPIPGTTQDAFELGVEIIELKEKPSVPINSTALDAFGNKPEFEDFGNRQRAICALGKQDIDFEQLIPSDPAIRIIGGSSDHLILDVTDSKMNYQVGDAVYFSLSYGGVLQAMTSDYVRKTYRNAKKAERLAEAA</sequence>
<keyword evidence="2" id="KW-0663">Pyridoxal phosphate</keyword>
<accession>A0A2S0PBU5</accession>
<dbReference type="GO" id="GO:0030170">
    <property type="term" value="F:pyridoxal phosphate binding"/>
    <property type="evidence" value="ECO:0007669"/>
    <property type="project" value="TreeGrafter"/>
</dbReference>
<dbReference type="AlphaFoldDB" id="A0A2S0PBU5"/>
<evidence type="ECO:0000256" key="1">
    <source>
        <dbReference type="ARBA" id="ARBA00001933"/>
    </source>
</evidence>
<dbReference type="Proteomes" id="UP000244173">
    <property type="component" value="Chromosome"/>
</dbReference>
<dbReference type="SUPFAM" id="SSF51419">
    <property type="entry name" value="PLP-binding barrel"/>
    <property type="match status" value="1"/>
</dbReference>
<dbReference type="InterPro" id="IPR029066">
    <property type="entry name" value="PLP-binding_barrel"/>
</dbReference>
<dbReference type="EMBL" id="CP028519">
    <property type="protein sequence ID" value="AVY94793.1"/>
    <property type="molecule type" value="Genomic_DNA"/>
</dbReference>
<evidence type="ECO:0000313" key="5">
    <source>
        <dbReference type="EMBL" id="AVY94793.1"/>
    </source>
</evidence>
<keyword evidence="3" id="KW-0413">Isomerase</keyword>
<gene>
    <name evidence="5" type="ORF">DAI18_12650</name>
</gene>
<dbReference type="PANTHER" id="PTHR30511:SF3">
    <property type="entry name" value="LYSINE RACEMASE"/>
    <property type="match status" value="1"/>
</dbReference>
<dbReference type="InterPro" id="IPR000821">
    <property type="entry name" value="Ala_racemase"/>
</dbReference>
<dbReference type="CDD" id="cd06815">
    <property type="entry name" value="PLPDE_III_AR_like_1"/>
    <property type="match status" value="1"/>
</dbReference>
<protein>
    <submittedName>
        <fullName evidence="5">Alanine/ornithine racemase family PLP-dependent enzyme</fullName>
    </submittedName>
</protein>
<dbReference type="InterPro" id="IPR001608">
    <property type="entry name" value="Ala_racemase_N"/>
</dbReference>
<dbReference type="OrthoDB" id="504078at2"/>
<name>A0A2S0PBU5_9NEIS</name>
<evidence type="ECO:0000313" key="6">
    <source>
        <dbReference type="Proteomes" id="UP000244173"/>
    </source>
</evidence>
<comment type="cofactor">
    <cofactor evidence="1">
        <name>pyridoxal 5'-phosphate</name>
        <dbReference type="ChEBI" id="CHEBI:597326"/>
    </cofactor>
</comment>
<dbReference type="GO" id="GO:0008784">
    <property type="term" value="F:alanine racemase activity"/>
    <property type="evidence" value="ECO:0007669"/>
    <property type="project" value="TreeGrafter"/>
</dbReference>
<keyword evidence="6" id="KW-1185">Reference proteome</keyword>
<dbReference type="Gene3D" id="3.20.20.10">
    <property type="entry name" value="Alanine racemase"/>
    <property type="match status" value="1"/>
</dbReference>